<evidence type="ECO:0008006" key="3">
    <source>
        <dbReference type="Google" id="ProtNLM"/>
    </source>
</evidence>
<keyword evidence="2" id="KW-1185">Reference proteome</keyword>
<dbReference type="GeneID" id="28760638"/>
<dbReference type="OrthoDB" id="428260at2759"/>
<accession>A0A177CVU5</accession>
<dbReference type="STRING" id="1460663.A0A177CVU5"/>
<proteinExistence type="predicted"/>
<evidence type="ECO:0000313" key="1">
    <source>
        <dbReference type="EMBL" id="OAG11675.1"/>
    </source>
</evidence>
<reference evidence="1 2" key="1">
    <citation type="submission" date="2016-05" db="EMBL/GenBank/DDBJ databases">
        <title>Comparative analysis of secretome profiles of manganese(II)-oxidizing ascomycete fungi.</title>
        <authorList>
            <consortium name="DOE Joint Genome Institute"/>
            <person name="Zeiner C.A."/>
            <person name="Purvine S.O."/>
            <person name="Zink E.M."/>
            <person name="Wu S."/>
            <person name="Pasa-Tolic L."/>
            <person name="Chaput D.L."/>
            <person name="Haridas S."/>
            <person name="Grigoriev I.V."/>
            <person name="Santelli C.M."/>
            <person name="Hansel C.M."/>
        </authorList>
    </citation>
    <scope>NUCLEOTIDE SEQUENCE [LARGE SCALE GENOMIC DNA]</scope>
    <source>
        <strain evidence="1 2">AP3s5-JAC2a</strain>
    </source>
</reference>
<dbReference type="Proteomes" id="UP000077069">
    <property type="component" value="Unassembled WGS sequence"/>
</dbReference>
<dbReference type="AlphaFoldDB" id="A0A177CVU5"/>
<dbReference type="EMBL" id="KV441548">
    <property type="protein sequence ID" value="OAG11675.1"/>
    <property type="molecule type" value="Genomic_DNA"/>
</dbReference>
<dbReference type="RefSeq" id="XP_018042040.1">
    <property type="nucleotide sequence ID" value="XM_018177152.1"/>
</dbReference>
<evidence type="ECO:0000313" key="2">
    <source>
        <dbReference type="Proteomes" id="UP000077069"/>
    </source>
</evidence>
<protein>
    <recommendedName>
        <fullName evidence="3">Beta-lactamase-related domain-containing protein</fullName>
    </recommendedName>
</protein>
<dbReference type="SUPFAM" id="SSF56601">
    <property type="entry name" value="beta-lactamase/transpeptidase-like"/>
    <property type="match status" value="1"/>
</dbReference>
<gene>
    <name evidence="1" type="ORF">CC84DRAFT_1159145</name>
</gene>
<sequence length="193" mass="21667">MTRQQLCGSRRTVTWLATKLPFLFDSTLQLSKQTTPEVCPKVTEKCPGEEAEKKDFLAAYGTFRLDPSLEAFITKTPMWFAFMSNLVASVAVLQCIARDLFDIISSEDVDRLLPEWSQPQILVGFEDRQPVLQDAKEKVTAGKLISHISGLAYGFHPGLLLQCCQWRGEGHRTMRGKIPDVFTMPLLFEPGTG</sequence>
<dbReference type="InterPro" id="IPR012338">
    <property type="entry name" value="Beta-lactam/transpept-like"/>
</dbReference>
<dbReference type="InParanoid" id="A0A177CVU5"/>
<dbReference type="Gene3D" id="3.40.710.10">
    <property type="entry name" value="DD-peptidase/beta-lactamase superfamily"/>
    <property type="match status" value="1"/>
</dbReference>
<name>A0A177CVU5_9PLEO</name>
<organism evidence="1 2">
    <name type="scientific">Paraphaeosphaeria sporulosa</name>
    <dbReference type="NCBI Taxonomy" id="1460663"/>
    <lineage>
        <taxon>Eukaryota</taxon>
        <taxon>Fungi</taxon>
        <taxon>Dikarya</taxon>
        <taxon>Ascomycota</taxon>
        <taxon>Pezizomycotina</taxon>
        <taxon>Dothideomycetes</taxon>
        <taxon>Pleosporomycetidae</taxon>
        <taxon>Pleosporales</taxon>
        <taxon>Massarineae</taxon>
        <taxon>Didymosphaeriaceae</taxon>
        <taxon>Paraphaeosphaeria</taxon>
    </lineage>
</organism>